<reference evidence="9 10" key="1">
    <citation type="submission" date="2024-11" db="EMBL/GenBank/DDBJ databases">
        <title>A near-complete genome assembly of Cinchona calisaya.</title>
        <authorList>
            <person name="Lian D.C."/>
            <person name="Zhao X.W."/>
            <person name="Wei L."/>
        </authorList>
    </citation>
    <scope>NUCLEOTIDE SEQUENCE [LARGE SCALE GENOMIC DNA]</scope>
    <source>
        <tissue evidence="9">Nenye</tissue>
    </source>
</reference>
<keyword evidence="5 7" id="KW-1133">Transmembrane helix</keyword>
<gene>
    <name evidence="9" type="ORF">ACH5RR_029385</name>
</gene>
<dbReference type="EMBL" id="JBJUIK010000012">
    <property type="protein sequence ID" value="KAL3509984.1"/>
    <property type="molecule type" value="Genomic_DNA"/>
</dbReference>
<keyword evidence="3 7" id="KW-0812">Transmembrane</keyword>
<evidence type="ECO:0000313" key="9">
    <source>
        <dbReference type="EMBL" id="KAL3509984.1"/>
    </source>
</evidence>
<feature type="transmembrane region" description="Helical" evidence="7">
    <location>
        <begin position="55"/>
        <end position="76"/>
    </location>
</feature>
<dbReference type="SMART" id="SM00665">
    <property type="entry name" value="B561"/>
    <property type="match status" value="1"/>
</dbReference>
<dbReference type="PANTHER" id="PTHR23130">
    <property type="entry name" value="CYTOCHROME B561 AND DOMON DOMAIN-CONTAINING PROTEIN"/>
    <property type="match status" value="1"/>
</dbReference>
<evidence type="ECO:0000256" key="6">
    <source>
        <dbReference type="ARBA" id="ARBA00023136"/>
    </source>
</evidence>
<name>A0ABD2YRH5_9GENT</name>
<dbReference type="PROSITE" id="PS50939">
    <property type="entry name" value="CYTOCHROME_B561"/>
    <property type="match status" value="1"/>
</dbReference>
<accession>A0ABD2YRH5</accession>
<keyword evidence="6 7" id="KW-0472">Membrane</keyword>
<dbReference type="InterPro" id="IPR006593">
    <property type="entry name" value="Cyt_b561/ferric_Rdtase_TM"/>
</dbReference>
<dbReference type="Gene3D" id="1.20.120.1770">
    <property type="match status" value="1"/>
</dbReference>
<dbReference type="CDD" id="cd08760">
    <property type="entry name" value="Cyt_b561_FRRS1_like"/>
    <property type="match status" value="1"/>
</dbReference>
<dbReference type="Proteomes" id="UP001630127">
    <property type="component" value="Unassembled WGS sequence"/>
</dbReference>
<comment type="subcellular location">
    <subcellularLocation>
        <location evidence="1">Membrane</location>
    </subcellularLocation>
</comment>
<evidence type="ECO:0000256" key="1">
    <source>
        <dbReference type="ARBA" id="ARBA00004370"/>
    </source>
</evidence>
<evidence type="ECO:0000259" key="8">
    <source>
        <dbReference type="PROSITE" id="PS50939"/>
    </source>
</evidence>
<evidence type="ECO:0000256" key="5">
    <source>
        <dbReference type="ARBA" id="ARBA00022989"/>
    </source>
</evidence>
<dbReference type="GO" id="GO:0016020">
    <property type="term" value="C:membrane"/>
    <property type="evidence" value="ECO:0007669"/>
    <property type="project" value="UniProtKB-SubCell"/>
</dbReference>
<protein>
    <recommendedName>
        <fullName evidence="8">Cytochrome b561 domain-containing protein</fullName>
    </recommendedName>
</protein>
<organism evidence="9 10">
    <name type="scientific">Cinchona calisaya</name>
    <dbReference type="NCBI Taxonomy" id="153742"/>
    <lineage>
        <taxon>Eukaryota</taxon>
        <taxon>Viridiplantae</taxon>
        <taxon>Streptophyta</taxon>
        <taxon>Embryophyta</taxon>
        <taxon>Tracheophyta</taxon>
        <taxon>Spermatophyta</taxon>
        <taxon>Magnoliopsida</taxon>
        <taxon>eudicotyledons</taxon>
        <taxon>Gunneridae</taxon>
        <taxon>Pentapetalae</taxon>
        <taxon>asterids</taxon>
        <taxon>lamiids</taxon>
        <taxon>Gentianales</taxon>
        <taxon>Rubiaceae</taxon>
        <taxon>Cinchonoideae</taxon>
        <taxon>Cinchoneae</taxon>
        <taxon>Cinchona</taxon>
    </lineage>
</organism>
<evidence type="ECO:0000256" key="7">
    <source>
        <dbReference type="SAM" id="Phobius"/>
    </source>
</evidence>
<keyword evidence="2" id="KW-0813">Transport</keyword>
<feature type="domain" description="Cytochrome b561" evidence="8">
    <location>
        <begin position="1"/>
        <end position="184"/>
    </location>
</feature>
<sequence length="194" mass="21921">MIFHPQQQLISHRALKQNDATTSIHLKSYMESILLTIGAIAAHCLRHIQSLGHAWFCAHAGTQLFAIFIGTVRFAIGIRLGEPSPGRVFGVHRKLGFAMFCLGWLQTLALLFRPKTTNKFRKYWQSYQHFVGYACVVLGVVTVFQVFEVMGESRSYAKLAYCLGLSTLIGVSVALEVNSWVIFCRKAKEDKLRR</sequence>
<feature type="transmembrane region" description="Helical" evidence="7">
    <location>
        <begin position="96"/>
        <end position="114"/>
    </location>
</feature>
<evidence type="ECO:0000256" key="2">
    <source>
        <dbReference type="ARBA" id="ARBA00022448"/>
    </source>
</evidence>
<keyword evidence="4" id="KW-0249">Electron transport</keyword>
<feature type="transmembrane region" description="Helical" evidence="7">
    <location>
        <begin position="126"/>
        <end position="147"/>
    </location>
</feature>
<dbReference type="AlphaFoldDB" id="A0ABD2YRH5"/>
<evidence type="ECO:0000256" key="4">
    <source>
        <dbReference type="ARBA" id="ARBA00022982"/>
    </source>
</evidence>
<keyword evidence="10" id="KW-1185">Reference proteome</keyword>
<dbReference type="PANTHER" id="PTHR23130:SF60">
    <property type="entry name" value="CYTOCHROME B561 AND DOMON DOMAIN-CONTAINING PROTEIN"/>
    <property type="match status" value="1"/>
</dbReference>
<comment type="caution">
    <text evidence="9">The sequence shown here is derived from an EMBL/GenBank/DDBJ whole genome shotgun (WGS) entry which is preliminary data.</text>
</comment>
<proteinExistence type="predicted"/>
<evidence type="ECO:0000256" key="3">
    <source>
        <dbReference type="ARBA" id="ARBA00022692"/>
    </source>
</evidence>
<evidence type="ECO:0000313" key="10">
    <source>
        <dbReference type="Proteomes" id="UP001630127"/>
    </source>
</evidence>
<feature type="transmembrane region" description="Helical" evidence="7">
    <location>
        <begin position="159"/>
        <end position="184"/>
    </location>
</feature>